<comment type="caution">
    <text evidence="6">The sequence shown here is derived from an EMBL/GenBank/DDBJ whole genome shotgun (WGS) entry which is preliminary data.</text>
</comment>
<dbReference type="RefSeq" id="WP_344110693.1">
    <property type="nucleotide sequence ID" value="NZ_BAAANE010000004.1"/>
</dbReference>
<dbReference type="InterPro" id="IPR036390">
    <property type="entry name" value="WH_DNA-bd_sf"/>
</dbReference>
<evidence type="ECO:0000313" key="6">
    <source>
        <dbReference type="EMBL" id="GAA1631642.1"/>
    </source>
</evidence>
<proteinExistence type="predicted"/>
<dbReference type="InterPro" id="IPR005471">
    <property type="entry name" value="Tscrpt_reg_IclR_N"/>
</dbReference>
<dbReference type="InterPro" id="IPR029016">
    <property type="entry name" value="GAF-like_dom_sf"/>
</dbReference>
<feature type="domain" description="IclR-ED" evidence="5">
    <location>
        <begin position="70"/>
        <end position="249"/>
    </location>
</feature>
<evidence type="ECO:0000256" key="3">
    <source>
        <dbReference type="ARBA" id="ARBA00023163"/>
    </source>
</evidence>
<evidence type="ECO:0000256" key="1">
    <source>
        <dbReference type="ARBA" id="ARBA00023015"/>
    </source>
</evidence>
<evidence type="ECO:0000259" key="5">
    <source>
        <dbReference type="PROSITE" id="PS51078"/>
    </source>
</evidence>
<dbReference type="Pfam" id="PF09339">
    <property type="entry name" value="HTH_IclR"/>
    <property type="match status" value="1"/>
</dbReference>
<dbReference type="PANTHER" id="PTHR30136">
    <property type="entry name" value="HELIX-TURN-HELIX TRANSCRIPTIONAL REGULATOR, ICLR FAMILY"/>
    <property type="match status" value="1"/>
</dbReference>
<keyword evidence="3" id="KW-0804">Transcription</keyword>
<dbReference type="PROSITE" id="PS51077">
    <property type="entry name" value="HTH_ICLR"/>
    <property type="match status" value="1"/>
</dbReference>
<dbReference type="InterPro" id="IPR014757">
    <property type="entry name" value="Tscrpt_reg_IclR_C"/>
</dbReference>
<dbReference type="SMART" id="SM00346">
    <property type="entry name" value="HTH_ICLR"/>
    <property type="match status" value="1"/>
</dbReference>
<sequence>MAQPPQGVQTVTRAFELLDRIADNGDPVTVSALATESGLPLPTVHRLLKTLVALGYVRQLPSRRYALGPRLIRLGENAGRALGAAAHPFLAELVDSTGETANLAMRESDMVVYVAQVPSRHAMRMFTEIGRRVLPHSTGVGKALLSQLSDDEVKAIVQRVGMPALTDRTITDLDALLADLELIRARGWAEDNGEQEIGVRCLAVPVVGTGIAAALSVSGPEARITADSGERIGPLLVRVAGDFAASINAQEN</sequence>
<keyword evidence="7" id="KW-1185">Reference proteome</keyword>
<dbReference type="Pfam" id="PF01614">
    <property type="entry name" value="IclR_C"/>
    <property type="match status" value="1"/>
</dbReference>
<feature type="domain" description="HTH iclR-type" evidence="4">
    <location>
        <begin position="8"/>
        <end position="69"/>
    </location>
</feature>
<dbReference type="InterPro" id="IPR050707">
    <property type="entry name" value="HTH_MetabolicPath_Reg"/>
</dbReference>
<organism evidence="6 7">
    <name type="scientific">Kribbella alba</name>
    <dbReference type="NCBI Taxonomy" id="190197"/>
    <lineage>
        <taxon>Bacteria</taxon>
        <taxon>Bacillati</taxon>
        <taxon>Actinomycetota</taxon>
        <taxon>Actinomycetes</taxon>
        <taxon>Propionibacteriales</taxon>
        <taxon>Kribbellaceae</taxon>
        <taxon>Kribbella</taxon>
    </lineage>
</organism>
<evidence type="ECO:0000256" key="2">
    <source>
        <dbReference type="ARBA" id="ARBA00023125"/>
    </source>
</evidence>
<gene>
    <name evidence="6" type="primary">allR_1</name>
    <name evidence="6" type="ORF">GCM10009744_19840</name>
</gene>
<dbReference type="EMBL" id="BAAANE010000004">
    <property type="protein sequence ID" value="GAA1631642.1"/>
    <property type="molecule type" value="Genomic_DNA"/>
</dbReference>
<dbReference type="SUPFAM" id="SSF55781">
    <property type="entry name" value="GAF domain-like"/>
    <property type="match status" value="1"/>
</dbReference>
<dbReference type="Gene3D" id="3.30.450.40">
    <property type="match status" value="1"/>
</dbReference>
<reference evidence="6 7" key="1">
    <citation type="journal article" date="2019" name="Int. J. Syst. Evol. Microbiol.">
        <title>The Global Catalogue of Microorganisms (GCM) 10K type strain sequencing project: providing services to taxonomists for standard genome sequencing and annotation.</title>
        <authorList>
            <consortium name="The Broad Institute Genomics Platform"/>
            <consortium name="The Broad Institute Genome Sequencing Center for Infectious Disease"/>
            <person name="Wu L."/>
            <person name="Ma J."/>
        </authorList>
    </citation>
    <scope>NUCLEOTIDE SEQUENCE [LARGE SCALE GENOMIC DNA]</scope>
    <source>
        <strain evidence="6 7">JCM 14306</strain>
    </source>
</reference>
<accession>A0ABN2F5H3</accession>
<dbReference type="SUPFAM" id="SSF46785">
    <property type="entry name" value="Winged helix' DNA-binding domain"/>
    <property type="match status" value="1"/>
</dbReference>
<dbReference type="Proteomes" id="UP001501319">
    <property type="component" value="Unassembled WGS sequence"/>
</dbReference>
<evidence type="ECO:0000259" key="4">
    <source>
        <dbReference type="PROSITE" id="PS51077"/>
    </source>
</evidence>
<evidence type="ECO:0000313" key="7">
    <source>
        <dbReference type="Proteomes" id="UP001501319"/>
    </source>
</evidence>
<keyword evidence="2" id="KW-0238">DNA-binding</keyword>
<dbReference type="Gene3D" id="1.10.10.10">
    <property type="entry name" value="Winged helix-like DNA-binding domain superfamily/Winged helix DNA-binding domain"/>
    <property type="match status" value="1"/>
</dbReference>
<dbReference type="PANTHER" id="PTHR30136:SF24">
    <property type="entry name" value="HTH-TYPE TRANSCRIPTIONAL REPRESSOR ALLR"/>
    <property type="match status" value="1"/>
</dbReference>
<name>A0ABN2F5H3_9ACTN</name>
<keyword evidence="1" id="KW-0805">Transcription regulation</keyword>
<protein>
    <submittedName>
        <fullName evidence="6">Allantoin degradation transcriptional regulator AllR</fullName>
    </submittedName>
</protein>
<dbReference type="PROSITE" id="PS51078">
    <property type="entry name" value="ICLR_ED"/>
    <property type="match status" value="1"/>
</dbReference>
<dbReference type="InterPro" id="IPR036388">
    <property type="entry name" value="WH-like_DNA-bd_sf"/>
</dbReference>